<keyword evidence="2" id="KW-1185">Reference proteome</keyword>
<evidence type="ECO:0000313" key="1">
    <source>
        <dbReference type="EMBL" id="MBW6394700.1"/>
    </source>
</evidence>
<dbReference type="RefSeq" id="WP_219759362.1">
    <property type="nucleotide sequence ID" value="NZ_JAHXRS010000008.1"/>
</dbReference>
<proteinExistence type="predicted"/>
<dbReference type="EMBL" id="JAHXRS010000008">
    <property type="protein sequence ID" value="MBW6394700.1"/>
    <property type="molecule type" value="Genomic_DNA"/>
</dbReference>
<accession>A0ABS7A041</accession>
<comment type="caution">
    <text evidence="1">The sequence shown here is derived from an EMBL/GenBank/DDBJ whole genome shotgun (WGS) entry which is preliminary data.</text>
</comment>
<protein>
    <submittedName>
        <fullName evidence="1">Uncharacterized protein</fullName>
    </submittedName>
</protein>
<dbReference type="Proteomes" id="UP000724268">
    <property type="component" value="Unassembled WGS sequence"/>
</dbReference>
<sequence length="123" mass="13596">MRFTWHIRNPKVLASRLPDVVREFRELLPCLPPLAGPGGEGAPLLGRGGVFFNGVKGQTGEDFSFSPYDLLSEEAHSYPHWWECDTEGKPYALAVATFLLLARDRAGEVLELRVAVKAACGKR</sequence>
<organism evidence="1 2">
    <name type="scientific">Thermus brevis</name>
    <dbReference type="NCBI Taxonomy" id="2862456"/>
    <lineage>
        <taxon>Bacteria</taxon>
        <taxon>Thermotogati</taxon>
        <taxon>Deinococcota</taxon>
        <taxon>Deinococci</taxon>
        <taxon>Thermales</taxon>
        <taxon>Thermaceae</taxon>
        <taxon>Thermus</taxon>
    </lineage>
</organism>
<gene>
    <name evidence="1" type="ORF">KZX47_05980</name>
</gene>
<reference evidence="1 2" key="1">
    <citation type="submission" date="2021-07" db="EMBL/GenBank/DDBJ databases">
        <title>Thermus aquaticus gen. n. and sp. n., a nonsporulating extreme thermophile.</title>
        <authorList>
            <person name="Hu C.-J."/>
            <person name="Li W.-J."/>
            <person name="Xian W.-D."/>
        </authorList>
    </citation>
    <scope>NUCLEOTIDE SEQUENCE [LARGE SCALE GENOMIC DNA]</scope>
    <source>
        <strain evidence="1 2">SYSU G05001</strain>
    </source>
</reference>
<evidence type="ECO:0000313" key="2">
    <source>
        <dbReference type="Proteomes" id="UP000724268"/>
    </source>
</evidence>
<name>A0ABS7A041_9DEIN</name>